<dbReference type="OrthoDB" id="1524823at2"/>
<dbReference type="AlphaFoldDB" id="A0A246IW39"/>
<evidence type="ECO:0000313" key="3">
    <source>
        <dbReference type="Proteomes" id="UP000197468"/>
    </source>
</evidence>
<feature type="transmembrane region" description="Helical" evidence="1">
    <location>
        <begin position="77"/>
        <end position="96"/>
    </location>
</feature>
<comment type="caution">
    <text evidence="2">The sequence shown here is derived from an EMBL/GenBank/DDBJ whole genome shotgun (WGS) entry which is preliminary data.</text>
</comment>
<accession>A0A246IW39</accession>
<keyword evidence="1" id="KW-0472">Membrane</keyword>
<name>A0A246IW39_9BURK</name>
<reference evidence="2 3" key="1">
    <citation type="journal article" date="2008" name="Int. J. Syst. Evol. Microbiol.">
        <title>Description of Roseateles aquatilis sp. nov. and Roseateles terrae sp. nov., in the class Betaproteobacteria, and emended description of the genus Roseateles.</title>
        <authorList>
            <person name="Gomila M."/>
            <person name="Bowien B."/>
            <person name="Falsen E."/>
            <person name="Moore E.R."/>
            <person name="Lalucat J."/>
        </authorList>
    </citation>
    <scope>NUCLEOTIDE SEQUENCE [LARGE SCALE GENOMIC DNA]</scope>
    <source>
        <strain evidence="2 3">CCUG 48205</strain>
    </source>
</reference>
<evidence type="ECO:0008006" key="4">
    <source>
        <dbReference type="Google" id="ProtNLM"/>
    </source>
</evidence>
<keyword evidence="3" id="KW-1185">Reference proteome</keyword>
<evidence type="ECO:0000256" key="1">
    <source>
        <dbReference type="SAM" id="Phobius"/>
    </source>
</evidence>
<keyword evidence="1" id="KW-0812">Transmembrane</keyword>
<dbReference type="Proteomes" id="UP000197468">
    <property type="component" value="Unassembled WGS sequence"/>
</dbReference>
<sequence length="126" mass="13608">MILSAALLFVLASTVVAAFQAALVLGMPWGELTCGGKWRGRLPRRVRIIPLLSMLLLGLSSLVILTRAQWMWPELHAASRVGAWAVVGYCALSCVANAATPSRRERQLWLPVVICMLVASLVVALA</sequence>
<evidence type="ECO:0000313" key="2">
    <source>
        <dbReference type="EMBL" id="OWQ84386.1"/>
    </source>
</evidence>
<dbReference type="EMBL" id="NIOF01000016">
    <property type="protein sequence ID" value="OWQ84386.1"/>
    <property type="molecule type" value="Genomic_DNA"/>
</dbReference>
<dbReference type="RefSeq" id="WP_088387613.1">
    <property type="nucleotide sequence ID" value="NZ_NIOF01000016.1"/>
</dbReference>
<keyword evidence="1" id="KW-1133">Transmembrane helix</keyword>
<gene>
    <name evidence="2" type="ORF">CDN99_24125</name>
</gene>
<feature type="transmembrane region" description="Helical" evidence="1">
    <location>
        <begin position="48"/>
        <end position="65"/>
    </location>
</feature>
<feature type="transmembrane region" description="Helical" evidence="1">
    <location>
        <begin position="6"/>
        <end position="27"/>
    </location>
</feature>
<organism evidence="2 3">
    <name type="scientific">Roseateles aquatilis</name>
    <dbReference type="NCBI Taxonomy" id="431061"/>
    <lineage>
        <taxon>Bacteria</taxon>
        <taxon>Pseudomonadati</taxon>
        <taxon>Pseudomonadota</taxon>
        <taxon>Betaproteobacteria</taxon>
        <taxon>Burkholderiales</taxon>
        <taxon>Sphaerotilaceae</taxon>
        <taxon>Roseateles</taxon>
    </lineage>
</organism>
<protein>
    <recommendedName>
        <fullName evidence="4">DUF3325 domain-containing protein</fullName>
    </recommendedName>
</protein>
<proteinExistence type="predicted"/>
<feature type="transmembrane region" description="Helical" evidence="1">
    <location>
        <begin position="108"/>
        <end position="125"/>
    </location>
</feature>